<dbReference type="InterPro" id="IPR023606">
    <property type="entry name" value="CoA-Trfase_III_dom_1_sf"/>
</dbReference>
<dbReference type="RefSeq" id="WP_107754683.1">
    <property type="nucleotide sequence ID" value="NZ_QBKF01000015.1"/>
</dbReference>
<dbReference type="Gene3D" id="3.30.1540.10">
    <property type="entry name" value="formyl-coa transferase, domain 3"/>
    <property type="match status" value="1"/>
</dbReference>
<dbReference type="AlphaFoldDB" id="A0A2T7UMZ3"/>
<comment type="caution">
    <text evidence="2">The sequence shown here is derived from an EMBL/GenBank/DDBJ whole genome shotgun (WGS) entry which is preliminary data.</text>
</comment>
<name>A0A2T7UMZ3_9RHOB</name>
<proteinExistence type="predicted"/>
<sequence>MTQPKQPFLPLAGLTVLELPGRVELAVCGGLLASLGATVHVIEGTPRHPARYRTGKQTVHPRQADDIALRADVILASPDVCLFPVRSREDTIRCEITAYGNSGPLAGRPDSEALVQARAGIADTTGRPEGAPCLTGAPFVGMETALYAASAILAALRHRDATGQGQRIDMALYDVAVNALLTFLPLAFIGAEARRAGNRHPTLAPWNAYRAADGWVLICAPTDDQWRRLCGVMGRPDMALDPAYDTTTARFRNVAALDAAINAWTGAHPVADVVARVGAAAIPCGAIHALTDLAGDANLLHRRSLVPDEDGKFLVRNPIRAIGYDVPPVEGSSTPPLPKPARPRAMADIRVLEIGMNTVAPLACRHLGALGAEVIKVEPPTGDSNRVNMPLRDSDGQSYVFALSNTDKHGIVLDLRAPDDAAILWRLVDTADVVIENLKPGSLSRLGFGADAIRARRPGIVHCSVSGFGHDSAWPGRPALDTVVQALSGAMAATPVDGMPTKAGISIADQLGGQFGLLGILAALYWRDRTGSGVTLDIAMQDCTVWATQSAFDALEPGARLTTCLNGWIAVEAPVDMAHLSRDAALKACTARGQAVAPVLSVAEVLAAPQTAARALLLEVPTADGSHWTVLGSPLKLSATPARVRSAMPRLGWPDPLVTALTASTREAHDA</sequence>
<evidence type="ECO:0000313" key="2">
    <source>
        <dbReference type="EMBL" id="PVE45981.1"/>
    </source>
</evidence>
<evidence type="ECO:0000313" key="3">
    <source>
        <dbReference type="Proteomes" id="UP000244810"/>
    </source>
</evidence>
<organism evidence="2 3">
    <name type="scientific">Pararhodobacter aggregans</name>
    <dbReference type="NCBI Taxonomy" id="404875"/>
    <lineage>
        <taxon>Bacteria</taxon>
        <taxon>Pseudomonadati</taxon>
        <taxon>Pseudomonadota</taxon>
        <taxon>Alphaproteobacteria</taxon>
        <taxon>Rhodobacterales</taxon>
        <taxon>Paracoccaceae</taxon>
        <taxon>Pararhodobacter</taxon>
    </lineage>
</organism>
<dbReference type="Pfam" id="PF02515">
    <property type="entry name" value="CoA_transf_3"/>
    <property type="match status" value="3"/>
</dbReference>
<dbReference type="InterPro" id="IPR050483">
    <property type="entry name" value="CoA-transferase_III_domain"/>
</dbReference>
<accession>A0A2T7UMZ3</accession>
<evidence type="ECO:0008006" key="4">
    <source>
        <dbReference type="Google" id="ProtNLM"/>
    </source>
</evidence>
<dbReference type="InterPro" id="IPR003673">
    <property type="entry name" value="CoA-Trfase_fam_III"/>
</dbReference>
<evidence type="ECO:0000256" key="1">
    <source>
        <dbReference type="ARBA" id="ARBA00022679"/>
    </source>
</evidence>
<keyword evidence="1" id="KW-0808">Transferase</keyword>
<gene>
    <name evidence="2" type="ORF">DDE23_19435</name>
</gene>
<dbReference type="Gene3D" id="3.40.50.10540">
    <property type="entry name" value="Crotonobetainyl-coa:carnitine coa-transferase, domain 1"/>
    <property type="match status" value="2"/>
</dbReference>
<dbReference type="PANTHER" id="PTHR48207:SF3">
    <property type="entry name" value="SUCCINATE--HYDROXYMETHYLGLUTARATE COA-TRANSFERASE"/>
    <property type="match status" value="1"/>
</dbReference>
<dbReference type="SUPFAM" id="SSF89796">
    <property type="entry name" value="CoA-transferase family III (CaiB/BaiF)"/>
    <property type="match status" value="2"/>
</dbReference>
<dbReference type="InterPro" id="IPR044855">
    <property type="entry name" value="CoA-Trfase_III_dom3_sf"/>
</dbReference>
<dbReference type="Proteomes" id="UP000244810">
    <property type="component" value="Unassembled WGS sequence"/>
</dbReference>
<keyword evidence="3" id="KW-1185">Reference proteome</keyword>
<dbReference type="OrthoDB" id="7208981at2"/>
<reference evidence="2 3" key="1">
    <citation type="journal article" date="2011" name="Syst. Appl. Microbiol.">
        <title>Defluviimonas denitrificans gen. nov., sp. nov., and Pararhodobacter aggregans gen. nov., sp. nov., non-phototrophic Rhodobacteraceae from the biofilter of a marine aquaculture.</title>
        <authorList>
            <person name="Foesel B.U."/>
            <person name="Drake H.L."/>
            <person name="Schramm A."/>
        </authorList>
    </citation>
    <scope>NUCLEOTIDE SEQUENCE [LARGE SCALE GENOMIC DNA]</scope>
    <source>
        <strain evidence="2 3">D1-19</strain>
    </source>
</reference>
<dbReference type="GO" id="GO:0008410">
    <property type="term" value="F:CoA-transferase activity"/>
    <property type="evidence" value="ECO:0007669"/>
    <property type="project" value="TreeGrafter"/>
</dbReference>
<protein>
    <recommendedName>
        <fullName evidence="4">CoA transferase</fullName>
    </recommendedName>
</protein>
<dbReference type="EMBL" id="QDDR01000011">
    <property type="protein sequence ID" value="PVE45981.1"/>
    <property type="molecule type" value="Genomic_DNA"/>
</dbReference>
<dbReference type="PANTHER" id="PTHR48207">
    <property type="entry name" value="SUCCINATE--HYDROXYMETHYLGLUTARATE COA-TRANSFERASE"/>
    <property type="match status" value="1"/>
</dbReference>